<proteinExistence type="inferred from homology"/>
<evidence type="ECO:0000256" key="3">
    <source>
        <dbReference type="ARBA" id="ARBA00022692"/>
    </source>
</evidence>
<dbReference type="InterPro" id="IPR044644">
    <property type="entry name" value="DinF-like"/>
</dbReference>
<dbReference type="HOGENOM" id="CLU_012893_16_0_10"/>
<dbReference type="InterPro" id="IPR002528">
    <property type="entry name" value="MATE_fam"/>
</dbReference>
<accession>G5H603</accession>
<dbReference type="OrthoDB" id="9776324at2"/>
<dbReference type="RefSeq" id="WP_009133169.1">
    <property type="nucleotide sequence ID" value="NZ_CP102250.1"/>
</dbReference>
<dbReference type="eggNOG" id="COG0534">
    <property type="taxonomic scope" value="Bacteria"/>
</dbReference>
<organism evidence="7 8">
    <name type="scientific">Alistipes indistinctus YIT 12060</name>
    <dbReference type="NCBI Taxonomy" id="742725"/>
    <lineage>
        <taxon>Bacteria</taxon>
        <taxon>Pseudomonadati</taxon>
        <taxon>Bacteroidota</taxon>
        <taxon>Bacteroidia</taxon>
        <taxon>Bacteroidales</taxon>
        <taxon>Rikenellaceae</taxon>
        <taxon>Alistipes</taxon>
    </lineage>
</organism>
<dbReference type="CDD" id="cd13136">
    <property type="entry name" value="MATE_DinF_like"/>
    <property type="match status" value="1"/>
</dbReference>
<feature type="transmembrane region" description="Helical" evidence="6">
    <location>
        <begin position="404"/>
        <end position="422"/>
    </location>
</feature>
<keyword evidence="3 6" id="KW-0812">Transmembrane</keyword>
<feature type="transmembrane region" description="Helical" evidence="6">
    <location>
        <begin position="154"/>
        <end position="175"/>
    </location>
</feature>
<dbReference type="GO" id="GO:0015297">
    <property type="term" value="F:antiporter activity"/>
    <property type="evidence" value="ECO:0007669"/>
    <property type="project" value="InterPro"/>
</dbReference>
<keyword evidence="4 6" id="KW-1133">Transmembrane helix</keyword>
<gene>
    <name evidence="7" type="ORF">HMPREF9450_00363</name>
</gene>
<feature type="transmembrane region" description="Helical" evidence="6">
    <location>
        <begin position="305"/>
        <end position="327"/>
    </location>
</feature>
<comment type="subcellular location">
    <subcellularLocation>
        <location evidence="1">Membrane</location>
        <topology evidence="1">Multi-pass membrane protein</topology>
    </subcellularLocation>
</comment>
<dbReference type="Proteomes" id="UP000006008">
    <property type="component" value="Unassembled WGS sequence"/>
</dbReference>
<evidence type="ECO:0000256" key="6">
    <source>
        <dbReference type="SAM" id="Phobius"/>
    </source>
</evidence>
<dbReference type="GeneID" id="92816785"/>
<evidence type="ECO:0000313" key="8">
    <source>
        <dbReference type="Proteomes" id="UP000006008"/>
    </source>
</evidence>
<feature type="transmembrane region" description="Helical" evidence="6">
    <location>
        <begin position="235"/>
        <end position="253"/>
    </location>
</feature>
<evidence type="ECO:0000256" key="1">
    <source>
        <dbReference type="ARBA" id="ARBA00004141"/>
    </source>
</evidence>
<feature type="transmembrane region" description="Helical" evidence="6">
    <location>
        <begin position="12"/>
        <end position="33"/>
    </location>
</feature>
<dbReference type="PANTHER" id="PTHR42893:SF46">
    <property type="entry name" value="PROTEIN DETOXIFICATION 44, CHLOROPLASTIC"/>
    <property type="match status" value="1"/>
</dbReference>
<comment type="caution">
    <text evidence="7">The sequence shown here is derived from an EMBL/GenBank/DDBJ whole genome shotgun (WGS) entry which is preliminary data.</text>
</comment>
<feature type="transmembrane region" description="Helical" evidence="6">
    <location>
        <begin position="39"/>
        <end position="61"/>
    </location>
</feature>
<dbReference type="NCBIfam" id="TIGR00797">
    <property type="entry name" value="matE"/>
    <property type="match status" value="1"/>
</dbReference>
<dbReference type="GO" id="GO:0005886">
    <property type="term" value="C:plasma membrane"/>
    <property type="evidence" value="ECO:0007669"/>
    <property type="project" value="TreeGrafter"/>
</dbReference>
<name>G5H603_9BACT</name>
<keyword evidence="8" id="KW-1185">Reference proteome</keyword>
<feature type="transmembrane region" description="Helical" evidence="6">
    <location>
        <begin position="381"/>
        <end position="398"/>
    </location>
</feature>
<dbReference type="PATRIC" id="fig|742725.3.peg.410"/>
<feature type="transmembrane region" description="Helical" evidence="6">
    <location>
        <begin position="181"/>
        <end position="207"/>
    </location>
</feature>
<sequence>MNRKILALAIPNIISNITVPLVGMVDMAIVGHLGVDSLIGAMAIGVAIFNFIYWNFAFLRMGTSGLVAQAYGARDFREVGSVFVRSVSVALAVALLLLIARYGVGHLAFRMMDGTPETMREAAEYFYVRLWAAPATLSLFAFQGWFIGMQNSRFPMYISIIVNLLNVAFGFWFVYGLHWGIAGVAWGTVVAQYGGLATASALWLVYYRRFIGYVDLRTSFNMRPMLRFFRVNRDIFLRTACIVVVYTFFTSASSGMGDVMLAVNALLMQLFTLFSYMMDGFAFAAESLIGRYVGARNPAMVRRALHSLLLWSGGAALCYVGIYAFFWRDLLGLFTSSEAILSGASHYILWVIAVPLVGFAPFLVDGALIGATATRVMRNSVFLSMVAFFATYYALRVAAGNNALWLAFMVFLVLRGVLQYFMTGRLRRF</sequence>
<evidence type="ECO:0000256" key="5">
    <source>
        <dbReference type="ARBA" id="ARBA00023136"/>
    </source>
</evidence>
<dbReference type="GO" id="GO:0042910">
    <property type="term" value="F:xenobiotic transmembrane transporter activity"/>
    <property type="evidence" value="ECO:0007669"/>
    <property type="project" value="InterPro"/>
</dbReference>
<comment type="similarity">
    <text evidence="2">Belongs to the multi antimicrobial extrusion (MATE) (TC 2.A.66.1) family.</text>
</comment>
<evidence type="ECO:0000256" key="2">
    <source>
        <dbReference type="ARBA" id="ARBA00010199"/>
    </source>
</evidence>
<dbReference type="PANTHER" id="PTHR42893">
    <property type="entry name" value="PROTEIN DETOXIFICATION 44, CHLOROPLASTIC-RELATED"/>
    <property type="match status" value="1"/>
</dbReference>
<evidence type="ECO:0000313" key="7">
    <source>
        <dbReference type="EMBL" id="EHB93097.1"/>
    </source>
</evidence>
<dbReference type="AlphaFoldDB" id="G5H603"/>
<evidence type="ECO:0000256" key="4">
    <source>
        <dbReference type="ARBA" id="ARBA00022989"/>
    </source>
</evidence>
<feature type="transmembrane region" description="Helical" evidence="6">
    <location>
        <begin position="82"/>
        <end position="104"/>
    </location>
</feature>
<protein>
    <recommendedName>
        <fullName evidence="9">MATE efflux family protein</fullName>
    </recommendedName>
</protein>
<dbReference type="EMBL" id="ADLD01000004">
    <property type="protein sequence ID" value="EHB93097.1"/>
    <property type="molecule type" value="Genomic_DNA"/>
</dbReference>
<keyword evidence="5 6" id="KW-0472">Membrane</keyword>
<feature type="transmembrane region" description="Helical" evidence="6">
    <location>
        <begin position="347"/>
        <end position="369"/>
    </location>
</feature>
<dbReference type="STRING" id="742725.HMPREF9450_00363"/>
<evidence type="ECO:0008006" key="9">
    <source>
        <dbReference type="Google" id="ProtNLM"/>
    </source>
</evidence>
<feature type="transmembrane region" description="Helical" evidence="6">
    <location>
        <begin position="124"/>
        <end position="142"/>
    </location>
</feature>
<dbReference type="Pfam" id="PF01554">
    <property type="entry name" value="MatE"/>
    <property type="match status" value="2"/>
</dbReference>
<reference evidence="7 8" key="1">
    <citation type="submission" date="2011-08" db="EMBL/GenBank/DDBJ databases">
        <title>The Genome Sequence of Alistipes indistinctus YIT 12060.</title>
        <authorList>
            <consortium name="The Broad Institute Genome Sequencing Platform"/>
            <person name="Earl A."/>
            <person name="Ward D."/>
            <person name="Feldgarden M."/>
            <person name="Gevers D."/>
            <person name="Morotomi M."/>
            <person name="Young S.K."/>
            <person name="Zeng Q."/>
            <person name="Gargeya S."/>
            <person name="Fitzgerald M."/>
            <person name="Haas B."/>
            <person name="Abouelleil A."/>
            <person name="Alvarado L."/>
            <person name="Arachchi H.M."/>
            <person name="Berlin A."/>
            <person name="Brown A."/>
            <person name="Chapman S.B."/>
            <person name="Chen Z."/>
            <person name="Dunbar C."/>
            <person name="Freedman E."/>
            <person name="Gearin G."/>
            <person name="Gellesch M."/>
            <person name="Goldberg J."/>
            <person name="Griggs A."/>
            <person name="Gujja S."/>
            <person name="Heiman D."/>
            <person name="Howarth C."/>
            <person name="Larson L."/>
            <person name="Lui A."/>
            <person name="MacDonald P.J.P."/>
            <person name="Montmayeur A."/>
            <person name="Murphy C."/>
            <person name="Neiman D."/>
            <person name="Pearson M."/>
            <person name="Priest M."/>
            <person name="Roberts A."/>
            <person name="Saif S."/>
            <person name="Shea T."/>
            <person name="Shenoy N."/>
            <person name="Sisk P."/>
            <person name="Stolte C."/>
            <person name="Sykes S."/>
            <person name="Wortman J."/>
            <person name="Nusbaum C."/>
            <person name="Birren B."/>
        </authorList>
    </citation>
    <scope>NUCLEOTIDE SEQUENCE [LARGE SCALE GENOMIC DNA]</scope>
    <source>
        <strain evidence="7 8">YIT 12060</strain>
    </source>
</reference>
<feature type="transmembrane region" description="Helical" evidence="6">
    <location>
        <begin position="259"/>
        <end position="284"/>
    </location>
</feature>